<proteinExistence type="predicted"/>
<keyword evidence="2" id="KW-1185">Reference proteome</keyword>
<evidence type="ECO:0008006" key="3">
    <source>
        <dbReference type="Google" id="ProtNLM"/>
    </source>
</evidence>
<dbReference type="EMBL" id="JAAXOW010000001">
    <property type="protein sequence ID" value="NKX92056.1"/>
    <property type="molecule type" value="Genomic_DNA"/>
</dbReference>
<gene>
    <name evidence="1" type="ORF">HF995_02000</name>
</gene>
<organism evidence="1 2">
    <name type="scientific">Sanguibacter hominis ATCC BAA-789</name>
    <dbReference type="NCBI Taxonomy" id="1312740"/>
    <lineage>
        <taxon>Bacteria</taxon>
        <taxon>Bacillati</taxon>
        <taxon>Actinomycetota</taxon>
        <taxon>Actinomycetes</taxon>
        <taxon>Micrococcales</taxon>
        <taxon>Sanguibacteraceae</taxon>
        <taxon>Sanguibacter</taxon>
    </lineage>
</organism>
<evidence type="ECO:0000313" key="2">
    <source>
        <dbReference type="Proteomes" id="UP000774283"/>
    </source>
</evidence>
<evidence type="ECO:0000313" key="1">
    <source>
        <dbReference type="EMBL" id="NKX92056.1"/>
    </source>
</evidence>
<sequence length="81" mass="7885">MTTSQGFVADVVARAGEGATARRIAADLGVDLGAVDAALDLARRLGLVMVSGRTSVDGCASCPTASSPLASVACAGCPFAS</sequence>
<dbReference type="AlphaFoldDB" id="A0A9X5FDX7"/>
<name>A0A9X5FDX7_9MICO</name>
<dbReference type="RefSeq" id="WP_168446140.1">
    <property type="nucleotide sequence ID" value="NZ_JAAXOW010000001.1"/>
</dbReference>
<accession>A0A9X5FDX7</accession>
<comment type="caution">
    <text evidence="1">The sequence shown here is derived from an EMBL/GenBank/DDBJ whole genome shotgun (WGS) entry which is preliminary data.</text>
</comment>
<reference evidence="1 2" key="1">
    <citation type="submission" date="2020-04" db="EMBL/GenBank/DDBJ databases">
        <title>MicrobeNet Type strains.</title>
        <authorList>
            <person name="Nicholson A.C."/>
        </authorList>
    </citation>
    <scope>NUCLEOTIDE SEQUENCE [LARGE SCALE GENOMIC DNA]</scope>
    <source>
        <strain evidence="1 2">ATCC BAA-789</strain>
    </source>
</reference>
<protein>
    <recommendedName>
        <fullName evidence="3">Transcriptional regulator HTH-type FeoC domain-containing protein</fullName>
    </recommendedName>
</protein>
<dbReference type="Proteomes" id="UP000774283">
    <property type="component" value="Unassembled WGS sequence"/>
</dbReference>